<reference evidence="2" key="1">
    <citation type="submission" date="2021-09" db="EMBL/GenBank/DDBJ databases">
        <authorList>
            <consortium name="AG Swart"/>
            <person name="Singh M."/>
            <person name="Singh A."/>
            <person name="Seah K."/>
            <person name="Emmerich C."/>
        </authorList>
    </citation>
    <scope>NUCLEOTIDE SEQUENCE</scope>
    <source>
        <strain evidence="2">ATCC30299</strain>
    </source>
</reference>
<feature type="region of interest" description="Disordered" evidence="1">
    <location>
        <begin position="274"/>
        <end position="310"/>
    </location>
</feature>
<sequence length="340" mass="38948">MNILDDCVRSLQARPSPHVLRCILNFIKEKRHTAEDALKALGSSGISQLFEWLYSDDVELRKVSALFICELAYDNHQAQIMICQAMNYTPLQGKVCINKLPKRIETLIKERPELLKLLKKVESDKVKYWSFPPLDQMTYKSSLENLFFFPDPMEYMLGFLAVPAPTRPKFLNTTTSYFSDDFESTDNSEDIKDRSNTMVRKNLEALKEPASYSPKMYNYDNQEMIAGPVEVNSPRAPMFKPLTPKMASHQNNFDGIEASINRIKGALKELAQPTSTRAYSPNRNYLSPTRASALKTRDRSNPKPSQSPDIVLLSTKRKELTSKLEKLIRSPLHSPNRRIH</sequence>
<protein>
    <submittedName>
        <fullName evidence="2">Uncharacterized protein</fullName>
    </submittedName>
</protein>
<organism evidence="2 3">
    <name type="scientific">Blepharisma stoltei</name>
    <dbReference type="NCBI Taxonomy" id="1481888"/>
    <lineage>
        <taxon>Eukaryota</taxon>
        <taxon>Sar</taxon>
        <taxon>Alveolata</taxon>
        <taxon>Ciliophora</taxon>
        <taxon>Postciliodesmatophora</taxon>
        <taxon>Heterotrichea</taxon>
        <taxon>Heterotrichida</taxon>
        <taxon>Blepharismidae</taxon>
        <taxon>Blepharisma</taxon>
    </lineage>
</organism>
<feature type="compositionally biased region" description="Polar residues" evidence="1">
    <location>
        <begin position="274"/>
        <end position="290"/>
    </location>
</feature>
<evidence type="ECO:0000256" key="1">
    <source>
        <dbReference type="SAM" id="MobiDB-lite"/>
    </source>
</evidence>
<name>A0AAU9K178_9CILI</name>
<evidence type="ECO:0000313" key="3">
    <source>
        <dbReference type="Proteomes" id="UP001162131"/>
    </source>
</evidence>
<comment type="caution">
    <text evidence="2">The sequence shown here is derived from an EMBL/GenBank/DDBJ whole genome shotgun (WGS) entry which is preliminary data.</text>
</comment>
<dbReference type="EMBL" id="CAJZBQ010000055">
    <property type="protein sequence ID" value="CAG9332807.1"/>
    <property type="molecule type" value="Genomic_DNA"/>
</dbReference>
<dbReference type="AlphaFoldDB" id="A0AAU9K178"/>
<evidence type="ECO:0000313" key="2">
    <source>
        <dbReference type="EMBL" id="CAG9332807.1"/>
    </source>
</evidence>
<accession>A0AAU9K178</accession>
<keyword evidence="3" id="KW-1185">Reference proteome</keyword>
<gene>
    <name evidence="2" type="ORF">BSTOLATCC_MIC57096</name>
</gene>
<dbReference type="Proteomes" id="UP001162131">
    <property type="component" value="Unassembled WGS sequence"/>
</dbReference>
<proteinExistence type="predicted"/>